<sequence>MGGIGLALPSQDEVADGRSTLAVGVVVAAAAGASLLYEIDAWPLSRGDAP</sequence>
<organism evidence="1 2">
    <name type="scientific">Corynebacterium xerosis</name>
    <dbReference type="NCBI Taxonomy" id="1725"/>
    <lineage>
        <taxon>Bacteria</taxon>
        <taxon>Bacillati</taxon>
        <taxon>Actinomycetota</taxon>
        <taxon>Actinomycetes</taxon>
        <taxon>Mycobacteriales</taxon>
        <taxon>Corynebacteriaceae</taxon>
        <taxon>Corynebacterium</taxon>
    </lineage>
</organism>
<evidence type="ECO:0000313" key="2">
    <source>
        <dbReference type="Proteomes" id="UP000426857"/>
    </source>
</evidence>
<name>A0A6B8TML8_9CORY</name>
<dbReference type="Proteomes" id="UP000426857">
    <property type="component" value="Chromosome"/>
</dbReference>
<dbReference type="EMBL" id="CP046322">
    <property type="protein sequence ID" value="QGS34266.1"/>
    <property type="molecule type" value="Genomic_DNA"/>
</dbReference>
<reference evidence="1 2" key="1">
    <citation type="submission" date="2019-11" db="EMBL/GenBank/DDBJ databases">
        <title>FDA dAtabase for Regulatory Grade micrObial Sequences (FDA-ARGOS): Supporting development and validation of Infectious Disease Dx tests.</title>
        <authorList>
            <person name="Kerrigan L."/>
            <person name="Long C."/>
            <person name="Tallon L."/>
            <person name="Sadzewicz L."/>
            <person name="Vavikolanu K."/>
            <person name="Mehta A."/>
            <person name="Aluvathingal J."/>
            <person name="Nadendla S."/>
            <person name="Yan Y."/>
            <person name="Sichtig H."/>
        </authorList>
    </citation>
    <scope>NUCLEOTIDE SEQUENCE [LARGE SCALE GENOMIC DNA]</scope>
    <source>
        <strain evidence="1 2">FDAARGOS_674</strain>
    </source>
</reference>
<evidence type="ECO:0000313" key="1">
    <source>
        <dbReference type="EMBL" id="QGS34266.1"/>
    </source>
</evidence>
<proteinExistence type="predicted"/>
<gene>
    <name evidence="1" type="ORF">FOB82_04205</name>
</gene>
<protein>
    <submittedName>
        <fullName evidence="1">Uncharacterized protein</fullName>
    </submittedName>
</protein>
<dbReference type="AlphaFoldDB" id="A0A6B8TML8"/>
<dbReference type="RefSeq" id="WP_155868218.1">
    <property type="nucleotide sequence ID" value="NZ_CP046322.1"/>
</dbReference>
<accession>A0A6B8TML8</accession>
<dbReference type="KEGG" id="cxe:FOB82_04205"/>